<proteinExistence type="predicted"/>
<dbReference type="InterPro" id="IPR016181">
    <property type="entry name" value="Acyl_CoA_acyltransferase"/>
</dbReference>
<feature type="region of interest" description="Disordered" evidence="1">
    <location>
        <begin position="153"/>
        <end position="460"/>
    </location>
</feature>
<evidence type="ECO:0000313" key="3">
    <source>
        <dbReference type="EMBL" id="KAH7538213.1"/>
    </source>
</evidence>
<dbReference type="Gene3D" id="3.40.630.30">
    <property type="match status" value="1"/>
</dbReference>
<evidence type="ECO:0000256" key="1">
    <source>
        <dbReference type="SAM" id="MobiDB-lite"/>
    </source>
</evidence>
<feature type="compositionally biased region" description="Basic and acidic residues" evidence="1">
    <location>
        <begin position="449"/>
        <end position="458"/>
    </location>
</feature>
<dbReference type="EMBL" id="JAEACU010000003">
    <property type="protein sequence ID" value="KAH7538213.1"/>
    <property type="molecule type" value="Genomic_DNA"/>
</dbReference>
<feature type="compositionally biased region" description="Basic and acidic residues" evidence="1">
    <location>
        <begin position="13"/>
        <end position="63"/>
    </location>
</feature>
<dbReference type="Proteomes" id="UP000813462">
    <property type="component" value="Unassembled WGS sequence"/>
</dbReference>
<feature type="region of interest" description="Disordered" evidence="1">
    <location>
        <begin position="874"/>
        <end position="899"/>
    </location>
</feature>
<feature type="compositionally biased region" description="Basic residues" evidence="1">
    <location>
        <begin position="1"/>
        <end position="12"/>
    </location>
</feature>
<feature type="compositionally biased region" description="Polar residues" evidence="1">
    <location>
        <begin position="410"/>
        <end position="422"/>
    </location>
</feature>
<feature type="compositionally biased region" description="Basic and acidic residues" evidence="1">
    <location>
        <begin position="301"/>
        <end position="321"/>
    </location>
</feature>
<dbReference type="PANTHER" id="PTHR34837:SF1">
    <property type="entry name" value="LOW PROTEIN: ZINC FINGER CCCH DOMAIN PROTEIN"/>
    <property type="match status" value="1"/>
</dbReference>
<feature type="compositionally biased region" description="Basic and acidic residues" evidence="1">
    <location>
        <begin position="351"/>
        <end position="374"/>
    </location>
</feature>
<protein>
    <recommendedName>
        <fullName evidence="2">N-acetyltransferase domain-containing protein</fullName>
    </recommendedName>
</protein>
<feature type="compositionally biased region" description="Basic and acidic residues" evidence="1">
    <location>
        <begin position="87"/>
        <end position="122"/>
    </location>
</feature>
<feature type="region of interest" description="Disordered" evidence="1">
    <location>
        <begin position="1"/>
        <end position="126"/>
    </location>
</feature>
<feature type="compositionally biased region" description="Basic and acidic residues" evidence="1">
    <location>
        <begin position="249"/>
        <end position="262"/>
    </location>
</feature>
<feature type="compositionally biased region" description="Basic and acidic residues" evidence="1">
    <location>
        <begin position="922"/>
        <end position="939"/>
    </location>
</feature>
<feature type="compositionally biased region" description="Basic and acidic residues" evidence="1">
    <location>
        <begin position="391"/>
        <end position="406"/>
    </location>
</feature>
<organism evidence="3 4">
    <name type="scientific">Ziziphus jujuba var. spinosa</name>
    <dbReference type="NCBI Taxonomy" id="714518"/>
    <lineage>
        <taxon>Eukaryota</taxon>
        <taxon>Viridiplantae</taxon>
        <taxon>Streptophyta</taxon>
        <taxon>Embryophyta</taxon>
        <taxon>Tracheophyta</taxon>
        <taxon>Spermatophyta</taxon>
        <taxon>Magnoliopsida</taxon>
        <taxon>eudicotyledons</taxon>
        <taxon>Gunneridae</taxon>
        <taxon>Pentapetalae</taxon>
        <taxon>rosids</taxon>
        <taxon>fabids</taxon>
        <taxon>Rosales</taxon>
        <taxon>Rhamnaceae</taxon>
        <taxon>Paliureae</taxon>
        <taxon>Ziziphus</taxon>
    </lineage>
</organism>
<feature type="domain" description="N-acetyltransferase" evidence="2">
    <location>
        <begin position="1153"/>
        <end position="1329"/>
    </location>
</feature>
<dbReference type="InterPro" id="IPR000182">
    <property type="entry name" value="GNAT_dom"/>
</dbReference>
<feature type="region of interest" description="Disordered" evidence="1">
    <location>
        <begin position="913"/>
        <end position="966"/>
    </location>
</feature>
<dbReference type="PROSITE" id="PS51186">
    <property type="entry name" value="GNAT"/>
    <property type="match status" value="1"/>
</dbReference>
<sequence length="1332" mass="147549">MPRSSRHKSSKHSSREAREYSDSEKDSSLKDRKSKEDSSGGVRVSKDSGSSDKRKLDSKEGKDLYGGGSGNGDYLEDYSSSSKRRKDKLDDRASDRWNGGEDDYRGSGEGSKKTSKAYEVRRIFSGGRSRKFKVKPKLGFDGDIKSVKVNDLGVHVELGSPEPDNQLERRMRKRRDGSVDVGKHQDDTGEISSRRLSSRDDSAKDGKQKDEKRKDERYKEKHREDIDRDKHREEKQRDEHFSKDYPSSRSDDRHSRDEKDTTAEIQQKKSKLLDDSSRGKRRSPDGHDDLNDSQSRAVKARYSDLEKKSLSGDRIEADISKGRSHSRQAYVDTPVSSNKRRMSPSSSSHVGVDEYRHLNPEDSKYKDSITEQRSKAVPSRDISGFSGASERGAKYRSVEKPNKIDDGQTGELSNERSSSSKASPLGLVERSPSSSSIDRRYMNRSGVRRSLDIEETGRRNSASIDNRDFCANEDRLNRDLPLEKPLVDESSPADSSFYIRTSQANSSLVSPNPAFRAGVDSPSFIGSLEDDGRVNSSARYRRSSDPNVGRGHNNAWRGVPNWTSPVPNGFIPFQHGPPHGGFQGMMPQFPAPLFGVRPSMEMNHAGMPYHIPDAERFSGHLRPLGWQNMMDGSGPSHLHAWDGNNGAFRDEHPMYGASEWDQSRHPMNGRGWESNADMWKGQNGDAKRDVSSPSHKDDHQLQASADEESGQAGQMFNHEDNHDNGVNAKLAEVRSTVTSPAEDSKPKVIHEKTLDPATSPTNDVSRLSRHYLSKLDISAELANGEVYEQCLSLLDIDQSTAVDEDTTDYIILEDGSGAGLKSSNALLIASHFPPIKDSVFQRAMDLYKKQMVDASGKAFVTGGTLDFVSASNQENGEEQVHCDVPGVKDPIPTPDAEMLDAPISNLDSKIVEADADPSSDVAEDKSAERVSSPREDLHIHISPSSKLERPNLDNNQDNLGEPEPISSGVKMEVISSENQPQQQVESKEADVDGFSSVEITSRTVTTTQSAIGDNLKGISDNTGGDFETEEGGVAFGDATNGPLCIPDGSPKGCEALISGSKESESIILTPSSGYKLVKQATGSNLINGKGYFEYFERDRNSLVQCCSSSTSSAEEVGSVGNGRVSAINGMADQLGYLVNEYGWKVRRLAFKGEEMRKAAQVQAEAFHEPAPFFDDFFFQFFQAEVLSALLYKLRNSPPNRYACLVAEPNSEEDSNLEQEIVGVVDVTVLRDQNVLELLPSDAEEYLYVSGIAVLNNFRRKKIATVLLKACDVLSALWGFEYLVLRAYEDDLGARKLYSNAGYRVVSGDPPWMTTWIGRKRRVLMIKHFNPRT</sequence>
<comment type="caution">
    <text evidence="3">The sequence shown here is derived from an EMBL/GenBank/DDBJ whole genome shotgun (WGS) entry which is preliminary data.</text>
</comment>
<feature type="compositionally biased region" description="Basic and acidic residues" evidence="1">
    <location>
        <begin position="176"/>
        <end position="187"/>
    </location>
</feature>
<reference evidence="3" key="1">
    <citation type="journal article" date="2021" name="Front. Plant Sci.">
        <title>Chromosome-Scale Genome Assembly for Chinese Sour Jujube and Insights Into Its Genome Evolution and Domestication Signature.</title>
        <authorList>
            <person name="Shen L.-Y."/>
            <person name="Luo H."/>
            <person name="Wang X.-L."/>
            <person name="Wang X.-M."/>
            <person name="Qiu X.-J."/>
            <person name="Liu H."/>
            <person name="Zhou S.-S."/>
            <person name="Jia K.-H."/>
            <person name="Nie S."/>
            <person name="Bao Y.-T."/>
            <person name="Zhang R.-G."/>
            <person name="Yun Q.-Z."/>
            <person name="Chai Y.-H."/>
            <person name="Lu J.-Y."/>
            <person name="Li Y."/>
            <person name="Zhao S.-W."/>
            <person name="Mao J.-F."/>
            <person name="Jia S.-G."/>
            <person name="Mao Y.-M."/>
        </authorList>
    </citation>
    <scope>NUCLEOTIDE SEQUENCE</scope>
    <source>
        <strain evidence="3">AT0</strain>
        <tissue evidence="3">Leaf</tissue>
    </source>
</reference>
<accession>A0A978VRN8</accession>
<dbReference type="PANTHER" id="PTHR34837">
    <property type="entry name" value="OS05G0595500 PROTEIN"/>
    <property type="match status" value="1"/>
</dbReference>
<gene>
    <name evidence="3" type="ORF">FEM48_Zijuj03G0175100</name>
</gene>
<dbReference type="GO" id="GO:0016747">
    <property type="term" value="F:acyltransferase activity, transferring groups other than amino-acyl groups"/>
    <property type="evidence" value="ECO:0007669"/>
    <property type="project" value="InterPro"/>
</dbReference>
<feature type="region of interest" description="Disordered" evidence="1">
    <location>
        <begin position="519"/>
        <end position="556"/>
    </location>
</feature>
<feature type="compositionally biased region" description="Basic and acidic residues" evidence="1">
    <location>
        <begin position="685"/>
        <end position="700"/>
    </location>
</feature>
<feature type="compositionally biased region" description="Basic and acidic residues" evidence="1">
    <location>
        <begin position="197"/>
        <end position="243"/>
    </location>
</feature>
<dbReference type="Pfam" id="PF00583">
    <property type="entry name" value="Acetyltransf_1"/>
    <property type="match status" value="1"/>
</dbReference>
<evidence type="ECO:0000313" key="4">
    <source>
        <dbReference type="Proteomes" id="UP000813462"/>
    </source>
</evidence>
<feature type="compositionally biased region" description="Basic and acidic residues" evidence="1">
    <location>
        <begin position="271"/>
        <end position="290"/>
    </location>
</feature>
<dbReference type="CDD" id="cd04301">
    <property type="entry name" value="NAT_SF"/>
    <property type="match status" value="1"/>
</dbReference>
<name>A0A978VRN8_ZIZJJ</name>
<feature type="region of interest" description="Disordered" evidence="1">
    <location>
        <begin position="652"/>
        <end position="723"/>
    </location>
</feature>
<dbReference type="SUPFAM" id="SSF55729">
    <property type="entry name" value="Acyl-CoA N-acyltransferases (Nat)"/>
    <property type="match status" value="1"/>
</dbReference>
<evidence type="ECO:0000259" key="2">
    <source>
        <dbReference type="PROSITE" id="PS51186"/>
    </source>
</evidence>